<dbReference type="Gene3D" id="2.10.60.10">
    <property type="entry name" value="CD59"/>
    <property type="match status" value="1"/>
</dbReference>
<feature type="signal peptide" evidence="1">
    <location>
        <begin position="1"/>
        <end position="18"/>
    </location>
</feature>
<protein>
    <recommendedName>
        <fullName evidence="2">UPAR/Ly6 domain-containing protein</fullName>
    </recommendedName>
</protein>
<dbReference type="Pfam" id="PF00021">
    <property type="entry name" value="UPAR_LY6"/>
    <property type="match status" value="1"/>
</dbReference>
<evidence type="ECO:0000259" key="2">
    <source>
        <dbReference type="Pfam" id="PF00021"/>
    </source>
</evidence>
<feature type="chain" id="PRO_5043708573" description="UPAR/Ly6 domain-containing protein" evidence="1">
    <location>
        <begin position="19"/>
        <end position="118"/>
    </location>
</feature>
<evidence type="ECO:0000256" key="1">
    <source>
        <dbReference type="SAM" id="SignalP"/>
    </source>
</evidence>
<dbReference type="PANTHER" id="PTHR34721:SF3">
    <property type="entry name" value="ACTIVIN_RECP DOMAIN-CONTAINING PROTEIN-RELATED"/>
    <property type="match status" value="1"/>
</dbReference>
<proteinExistence type="predicted"/>
<dbReference type="EMBL" id="BTSX01000003">
    <property type="protein sequence ID" value="GMS90189.1"/>
    <property type="molecule type" value="Genomic_DNA"/>
</dbReference>
<accession>A0AAV5TBW2</accession>
<dbReference type="PANTHER" id="PTHR34721">
    <property type="entry name" value="PROTEIN CBG09734"/>
    <property type="match status" value="1"/>
</dbReference>
<sequence>AIMHLSLLVLLSVPVALALDCYQGMTMSGKGAFGSSACLDTKAQYCFTSEVTAPILGVKTVVKACDSGDICKDVGKITATDGSGLVTTCCKGNDCNPASSISLLMTILAAAAAAFQRL</sequence>
<comment type="caution">
    <text evidence="3">The sequence shown here is derived from an EMBL/GenBank/DDBJ whole genome shotgun (WGS) entry which is preliminary data.</text>
</comment>
<evidence type="ECO:0000313" key="4">
    <source>
        <dbReference type="Proteomes" id="UP001432027"/>
    </source>
</evidence>
<keyword evidence="4" id="KW-1185">Reference proteome</keyword>
<keyword evidence="1" id="KW-0732">Signal</keyword>
<feature type="domain" description="UPAR/Ly6" evidence="2">
    <location>
        <begin position="18"/>
        <end position="97"/>
    </location>
</feature>
<evidence type="ECO:0000313" key="3">
    <source>
        <dbReference type="EMBL" id="GMS90189.1"/>
    </source>
</evidence>
<dbReference type="InterPro" id="IPR045860">
    <property type="entry name" value="Snake_toxin-like_sf"/>
</dbReference>
<feature type="non-terminal residue" evidence="3">
    <location>
        <position position="1"/>
    </location>
</feature>
<gene>
    <name evidence="3" type="ORF">PENTCL1PPCAC_12364</name>
</gene>
<dbReference type="SUPFAM" id="SSF57302">
    <property type="entry name" value="Snake toxin-like"/>
    <property type="match status" value="1"/>
</dbReference>
<reference evidence="3" key="1">
    <citation type="submission" date="2023-10" db="EMBL/GenBank/DDBJ databases">
        <title>Genome assembly of Pristionchus species.</title>
        <authorList>
            <person name="Yoshida K."/>
            <person name="Sommer R.J."/>
        </authorList>
    </citation>
    <scope>NUCLEOTIDE SEQUENCE</scope>
    <source>
        <strain evidence="3">RS0144</strain>
    </source>
</reference>
<dbReference type="Proteomes" id="UP001432027">
    <property type="component" value="Unassembled WGS sequence"/>
</dbReference>
<name>A0AAV5TBW2_9BILA</name>
<dbReference type="InterPro" id="IPR016054">
    <property type="entry name" value="LY6_UPA_recep-like"/>
</dbReference>
<organism evidence="3 4">
    <name type="scientific">Pristionchus entomophagus</name>
    <dbReference type="NCBI Taxonomy" id="358040"/>
    <lineage>
        <taxon>Eukaryota</taxon>
        <taxon>Metazoa</taxon>
        <taxon>Ecdysozoa</taxon>
        <taxon>Nematoda</taxon>
        <taxon>Chromadorea</taxon>
        <taxon>Rhabditida</taxon>
        <taxon>Rhabditina</taxon>
        <taxon>Diplogasteromorpha</taxon>
        <taxon>Diplogasteroidea</taxon>
        <taxon>Neodiplogasteridae</taxon>
        <taxon>Pristionchus</taxon>
    </lineage>
</organism>
<dbReference type="AlphaFoldDB" id="A0AAV5TBW2"/>